<dbReference type="InterPro" id="IPR048279">
    <property type="entry name" value="MdtK-like"/>
</dbReference>
<dbReference type="PIRSF" id="PIRSF006603">
    <property type="entry name" value="DinF"/>
    <property type="match status" value="1"/>
</dbReference>
<feature type="transmembrane region" description="Helical" evidence="8">
    <location>
        <begin position="37"/>
        <end position="54"/>
    </location>
</feature>
<keyword evidence="7 8" id="KW-0472">Membrane</keyword>
<dbReference type="GO" id="GO:0042910">
    <property type="term" value="F:xenobiotic transmembrane transporter activity"/>
    <property type="evidence" value="ECO:0007669"/>
    <property type="project" value="InterPro"/>
</dbReference>
<evidence type="ECO:0000256" key="5">
    <source>
        <dbReference type="ARBA" id="ARBA00022692"/>
    </source>
</evidence>
<name>A0AAD1UBP8_EUPCR</name>
<comment type="caution">
    <text evidence="9">The sequence shown here is derived from an EMBL/GenBank/DDBJ whole genome shotgun (WGS) entry which is preliminary data.</text>
</comment>
<reference evidence="9" key="1">
    <citation type="submission" date="2023-07" db="EMBL/GenBank/DDBJ databases">
        <authorList>
            <consortium name="AG Swart"/>
            <person name="Singh M."/>
            <person name="Singh A."/>
            <person name="Seah K."/>
            <person name="Emmerich C."/>
        </authorList>
    </citation>
    <scope>NUCLEOTIDE SEQUENCE</scope>
    <source>
        <strain evidence="9">DP1</strain>
    </source>
</reference>
<keyword evidence="4" id="KW-1003">Cell membrane</keyword>
<feature type="transmembrane region" description="Helical" evidence="8">
    <location>
        <begin position="262"/>
        <end position="290"/>
    </location>
</feature>
<dbReference type="InterPro" id="IPR002528">
    <property type="entry name" value="MATE_fam"/>
</dbReference>
<evidence type="ECO:0000256" key="3">
    <source>
        <dbReference type="ARBA" id="ARBA00022448"/>
    </source>
</evidence>
<comment type="similarity">
    <text evidence="2">Belongs to the multi antimicrobial extrusion (MATE) (TC 2.A.66.1) family.</text>
</comment>
<evidence type="ECO:0000256" key="4">
    <source>
        <dbReference type="ARBA" id="ARBA00022475"/>
    </source>
</evidence>
<proteinExistence type="inferred from homology"/>
<evidence type="ECO:0000313" key="9">
    <source>
        <dbReference type="EMBL" id="CAI2366216.1"/>
    </source>
</evidence>
<evidence type="ECO:0000313" key="10">
    <source>
        <dbReference type="Proteomes" id="UP001295684"/>
    </source>
</evidence>
<keyword evidence="10" id="KW-1185">Reference proteome</keyword>
<feature type="transmembrane region" description="Helical" evidence="8">
    <location>
        <begin position="340"/>
        <end position="361"/>
    </location>
</feature>
<keyword evidence="3" id="KW-0813">Transport</keyword>
<dbReference type="Pfam" id="PF01554">
    <property type="entry name" value="MatE"/>
    <property type="match status" value="2"/>
</dbReference>
<feature type="transmembrane region" description="Helical" evidence="8">
    <location>
        <begin position="125"/>
        <end position="147"/>
    </location>
</feature>
<dbReference type="EMBL" id="CAMPGE010007296">
    <property type="protein sequence ID" value="CAI2366216.1"/>
    <property type="molecule type" value="Genomic_DNA"/>
</dbReference>
<organism evidence="9 10">
    <name type="scientific">Euplotes crassus</name>
    <dbReference type="NCBI Taxonomy" id="5936"/>
    <lineage>
        <taxon>Eukaryota</taxon>
        <taxon>Sar</taxon>
        <taxon>Alveolata</taxon>
        <taxon>Ciliophora</taxon>
        <taxon>Intramacronucleata</taxon>
        <taxon>Spirotrichea</taxon>
        <taxon>Hypotrichia</taxon>
        <taxon>Euplotida</taxon>
        <taxon>Euplotidae</taxon>
        <taxon>Moneuplotes</taxon>
    </lineage>
</organism>
<gene>
    <name evidence="9" type="ORF">ECRASSUSDP1_LOCUS7487</name>
</gene>
<feature type="transmembrane region" description="Helical" evidence="8">
    <location>
        <begin position="187"/>
        <end position="208"/>
    </location>
</feature>
<keyword evidence="6 8" id="KW-1133">Transmembrane helix</keyword>
<evidence type="ECO:0000256" key="1">
    <source>
        <dbReference type="ARBA" id="ARBA00004651"/>
    </source>
</evidence>
<sequence length="507" mass="56419">MNGSSSLLFEDSSVIPFEKNLKDSVEETPKDLTYCRAILLIIKYALPSCFGLVLRKLVDNINFYFIGKMDQPDYISGAGLAMLTLNITVISLGIGLSGGVETLSSQAFGSGKNYLAGCYYNRAQVIMAVMFIFQAIILFFSEDLLVLCGQPKMAAKIAGDFIIKMIPGVWIVCQTELLRRFLTSQGVLYIVVNSQILSCILHTIWLYLFIDVYGFGLDGVVYATTITYVLSFILPVLYITFYKEVLKPQSWHCINGDSFTGLLEYLEFGVPSMIMLLLEVWGFEVLTLIAGTLGENELGASIICVTFDALIYQIALGMSIALSSLIGNNLGSGRIRNSQIFINLATCMPIIFFVIVAYFYIFQGEAIARLFTEDQTLIDLIVSTFPIFVLHLLGDYIQTCHIGSIKAMGYQKYATVVCLLSFWLVSFPLTYVFTYIMDLRLTGVFLGIAVGYTVHAAVFLILIYTTNMKKLSVKIQKRLECSNRALNANGLRNVVEFSEMSDLLNSS</sequence>
<dbReference type="GO" id="GO:0005886">
    <property type="term" value="C:plasma membrane"/>
    <property type="evidence" value="ECO:0007669"/>
    <property type="project" value="UniProtKB-SubCell"/>
</dbReference>
<evidence type="ECO:0000256" key="8">
    <source>
        <dbReference type="SAM" id="Phobius"/>
    </source>
</evidence>
<feature type="transmembrane region" description="Helical" evidence="8">
    <location>
        <begin position="376"/>
        <end position="393"/>
    </location>
</feature>
<feature type="transmembrane region" description="Helical" evidence="8">
    <location>
        <begin position="413"/>
        <end position="437"/>
    </location>
</feature>
<keyword evidence="5 8" id="KW-0812">Transmembrane</keyword>
<evidence type="ECO:0000256" key="7">
    <source>
        <dbReference type="ARBA" id="ARBA00023136"/>
    </source>
</evidence>
<feature type="transmembrane region" description="Helical" evidence="8">
    <location>
        <begin position="443"/>
        <end position="464"/>
    </location>
</feature>
<evidence type="ECO:0000256" key="6">
    <source>
        <dbReference type="ARBA" id="ARBA00022989"/>
    </source>
</evidence>
<feature type="transmembrane region" description="Helical" evidence="8">
    <location>
        <begin position="74"/>
        <end position="96"/>
    </location>
</feature>
<dbReference type="AlphaFoldDB" id="A0AAD1UBP8"/>
<dbReference type="Proteomes" id="UP001295684">
    <property type="component" value="Unassembled WGS sequence"/>
</dbReference>
<accession>A0AAD1UBP8</accession>
<dbReference type="GO" id="GO:0015297">
    <property type="term" value="F:antiporter activity"/>
    <property type="evidence" value="ECO:0007669"/>
    <property type="project" value="InterPro"/>
</dbReference>
<dbReference type="NCBIfam" id="TIGR00797">
    <property type="entry name" value="matE"/>
    <property type="match status" value="1"/>
</dbReference>
<dbReference type="PANTHER" id="PTHR11206">
    <property type="entry name" value="MULTIDRUG RESISTANCE PROTEIN"/>
    <property type="match status" value="1"/>
</dbReference>
<feature type="transmembrane region" description="Helical" evidence="8">
    <location>
        <begin position="220"/>
        <end position="241"/>
    </location>
</feature>
<comment type="subcellular location">
    <subcellularLocation>
        <location evidence="1">Cell membrane</location>
        <topology evidence="1">Multi-pass membrane protein</topology>
    </subcellularLocation>
</comment>
<evidence type="ECO:0000256" key="2">
    <source>
        <dbReference type="ARBA" id="ARBA00010199"/>
    </source>
</evidence>
<protein>
    <submittedName>
        <fullName evidence="9">Uncharacterized protein</fullName>
    </submittedName>
</protein>